<feature type="transmembrane region" description="Helical" evidence="7">
    <location>
        <begin position="50"/>
        <end position="72"/>
    </location>
</feature>
<dbReference type="Proteomes" id="UP000075806">
    <property type="component" value="Unassembled WGS sequence"/>
</dbReference>
<dbReference type="RefSeq" id="WP_061950234.1">
    <property type="nucleotide sequence ID" value="NZ_LTAO01000039.1"/>
</dbReference>
<dbReference type="SUPFAM" id="SSF90123">
    <property type="entry name" value="ABC transporter transmembrane region"/>
    <property type="match status" value="1"/>
</dbReference>
<dbReference type="AlphaFoldDB" id="A0A161PDL2"/>
<dbReference type="SUPFAM" id="SSF52540">
    <property type="entry name" value="P-loop containing nucleoside triphosphate hydrolases"/>
    <property type="match status" value="1"/>
</dbReference>
<evidence type="ECO:0000259" key="8">
    <source>
        <dbReference type="PROSITE" id="PS50893"/>
    </source>
</evidence>
<dbReference type="GO" id="GO:0016887">
    <property type="term" value="F:ATP hydrolysis activity"/>
    <property type="evidence" value="ECO:0007669"/>
    <property type="project" value="InterPro"/>
</dbReference>
<dbReference type="GO" id="GO:0042883">
    <property type="term" value="P:cysteine transport"/>
    <property type="evidence" value="ECO:0007669"/>
    <property type="project" value="InterPro"/>
</dbReference>
<feature type="transmembrane region" description="Helical" evidence="7">
    <location>
        <begin position="155"/>
        <end position="174"/>
    </location>
</feature>
<feature type="transmembrane region" description="Helical" evidence="7">
    <location>
        <begin position="12"/>
        <end position="38"/>
    </location>
</feature>
<dbReference type="Gene3D" id="3.40.50.300">
    <property type="entry name" value="P-loop containing nucleotide triphosphate hydrolases"/>
    <property type="match status" value="1"/>
</dbReference>
<dbReference type="InterPro" id="IPR027417">
    <property type="entry name" value="P-loop_NTPase"/>
</dbReference>
<dbReference type="Pfam" id="PF00005">
    <property type="entry name" value="ABC_tran"/>
    <property type="match status" value="1"/>
</dbReference>
<dbReference type="GO" id="GO:0034040">
    <property type="term" value="F:ATPase-coupled lipid transmembrane transporter activity"/>
    <property type="evidence" value="ECO:0007669"/>
    <property type="project" value="TreeGrafter"/>
</dbReference>
<gene>
    <name evidence="10" type="ORF">AZF04_13310</name>
</gene>
<evidence type="ECO:0000256" key="1">
    <source>
        <dbReference type="ARBA" id="ARBA00004651"/>
    </source>
</evidence>
<dbReference type="InterPro" id="IPR003593">
    <property type="entry name" value="AAA+_ATPase"/>
</dbReference>
<feature type="transmembrane region" description="Helical" evidence="7">
    <location>
        <begin position="129"/>
        <end position="149"/>
    </location>
</feature>
<name>A0A161PDL2_9BACI</name>
<evidence type="ECO:0000256" key="2">
    <source>
        <dbReference type="ARBA" id="ARBA00022692"/>
    </source>
</evidence>
<evidence type="ECO:0000256" key="3">
    <source>
        <dbReference type="ARBA" id="ARBA00022741"/>
    </source>
</evidence>
<evidence type="ECO:0000256" key="4">
    <source>
        <dbReference type="ARBA" id="ARBA00022840"/>
    </source>
</evidence>
<organism evidence="10 11">
    <name type="scientific">Alkalihalobacillus trypoxylicola</name>
    <dbReference type="NCBI Taxonomy" id="519424"/>
    <lineage>
        <taxon>Bacteria</taxon>
        <taxon>Bacillati</taxon>
        <taxon>Bacillota</taxon>
        <taxon>Bacilli</taxon>
        <taxon>Bacillales</taxon>
        <taxon>Bacillaceae</taxon>
        <taxon>Alkalihalobacillus</taxon>
    </lineage>
</organism>
<dbReference type="InterPro" id="IPR014216">
    <property type="entry name" value="ABC_transptr_CydD"/>
</dbReference>
<comment type="caution">
    <text evidence="10">The sequence shown here is derived from an EMBL/GenBank/DDBJ whole genome shotgun (WGS) entry which is preliminary data.</text>
</comment>
<dbReference type="PANTHER" id="PTHR24221">
    <property type="entry name" value="ATP-BINDING CASSETTE SUB-FAMILY B"/>
    <property type="match status" value="1"/>
</dbReference>
<evidence type="ECO:0000313" key="10">
    <source>
        <dbReference type="EMBL" id="KYG26058.1"/>
    </source>
</evidence>
<dbReference type="InterPro" id="IPR039421">
    <property type="entry name" value="Type_1_exporter"/>
</dbReference>
<keyword evidence="6 7" id="KW-0472">Membrane</keyword>
<dbReference type="PROSITE" id="PS50929">
    <property type="entry name" value="ABC_TM1F"/>
    <property type="match status" value="1"/>
</dbReference>
<dbReference type="SMART" id="SM00382">
    <property type="entry name" value="AAA"/>
    <property type="match status" value="1"/>
</dbReference>
<feature type="transmembrane region" description="Helical" evidence="7">
    <location>
        <begin position="240"/>
        <end position="263"/>
    </location>
</feature>
<dbReference type="GO" id="GO:0140359">
    <property type="term" value="F:ABC-type transporter activity"/>
    <property type="evidence" value="ECO:0007669"/>
    <property type="project" value="InterPro"/>
</dbReference>
<dbReference type="NCBIfam" id="TIGR02857">
    <property type="entry name" value="CydD"/>
    <property type="match status" value="1"/>
</dbReference>
<evidence type="ECO:0000256" key="6">
    <source>
        <dbReference type="ARBA" id="ARBA00023136"/>
    </source>
</evidence>
<dbReference type="PROSITE" id="PS50893">
    <property type="entry name" value="ABC_TRANSPORTER_2"/>
    <property type="match status" value="1"/>
</dbReference>
<protein>
    <submittedName>
        <fullName evidence="10">ABC transporter ATP-binding protein</fullName>
    </submittedName>
</protein>
<keyword evidence="3" id="KW-0547">Nucleotide-binding</keyword>
<keyword evidence="2 7" id="KW-0812">Transmembrane</keyword>
<feature type="domain" description="ABC transporter" evidence="8">
    <location>
        <begin position="332"/>
        <end position="567"/>
    </location>
</feature>
<keyword evidence="11" id="KW-1185">Reference proteome</keyword>
<evidence type="ECO:0000313" key="11">
    <source>
        <dbReference type="Proteomes" id="UP000075806"/>
    </source>
</evidence>
<proteinExistence type="predicted"/>
<reference evidence="10" key="1">
    <citation type="submission" date="2016-02" db="EMBL/GenBank/DDBJ databases">
        <title>Genome sequence of Bacillus trypoxylicola KCTC 13244(T).</title>
        <authorList>
            <person name="Jeong H."/>
            <person name="Park S.-H."/>
            <person name="Choi S.-K."/>
        </authorList>
    </citation>
    <scope>NUCLEOTIDE SEQUENCE [LARGE SCALE GENOMIC DNA]</scope>
    <source>
        <strain evidence="10">KCTC 13244</strain>
    </source>
</reference>
<dbReference type="GO" id="GO:0005524">
    <property type="term" value="F:ATP binding"/>
    <property type="evidence" value="ECO:0007669"/>
    <property type="project" value="UniProtKB-KW"/>
</dbReference>
<accession>A0A161PDL2</accession>
<dbReference type="Gene3D" id="1.20.1560.10">
    <property type="entry name" value="ABC transporter type 1, transmembrane domain"/>
    <property type="match status" value="1"/>
</dbReference>
<dbReference type="PROSITE" id="PS00211">
    <property type="entry name" value="ABC_TRANSPORTER_1"/>
    <property type="match status" value="1"/>
</dbReference>
<keyword evidence="5 7" id="KW-1133">Transmembrane helix</keyword>
<sequence length="577" mass="63835">MLKEWMKPYKSYLIFMVIFSFVLGLSIVAQAYLIVTIIDAVFLQQVHYSNLLHIFALLVLALLTRTLFRAYIKKIGIAMAGKIKTDVRLKLLRFFTSRSAFASKQGQSGQKTSHFMDGVDELDGYYSQYIPQAIQSVIVPLMIFVVILFEHWATAAIIVVTAPFIPIFMVIIGIKTGEKSKEQLSQMAAFSGTFLDTLQGLPTLKLFGKSKEQKQKIEKSSLSFRDATMEVLKVAFTNSLALEFISMLSVGLIALEIALRMIIVQDTNFFTGFLMLILAPEFFTKLKELGSAFHTGKQSSGAAQNIEELLAEENEPTKWGEVELNDNVPPALTLSKIQFGYGEGQFQSVEISLTINRYERVAIIGPTGAGKSTLLNVIAGIFPIQAGEYEMDSIKQKNVKEASWYSKLSYIAQDAYLFSGTLLENIALGHVEKASETEMWTAIKEAGLLEWVQSLPQGLQTPIGEGGRGLSGGEKQRVIMARAFLKQPQLVLFDEPTTGLDVKTEKLLQNSMLKLAKSATIITVAHRLHTIRSAHKIILLNRGGIQAIGTHNELLASEPLYRKMVTIQEGGGGNEGS</sequence>
<dbReference type="Pfam" id="PF00664">
    <property type="entry name" value="ABC_membrane"/>
    <property type="match status" value="1"/>
</dbReference>
<feature type="domain" description="ABC transmembrane type-1" evidence="9">
    <location>
        <begin position="14"/>
        <end position="298"/>
    </location>
</feature>
<evidence type="ECO:0000256" key="7">
    <source>
        <dbReference type="SAM" id="Phobius"/>
    </source>
</evidence>
<evidence type="ECO:0000256" key="5">
    <source>
        <dbReference type="ARBA" id="ARBA00022989"/>
    </source>
</evidence>
<dbReference type="PANTHER" id="PTHR24221:SF614">
    <property type="entry name" value="GLUTATHIONE_L-CYSTEINE TRANSPORT SYSTEM ATP-BINDING_PERMEASE PROTEIN CYDC"/>
    <property type="match status" value="1"/>
</dbReference>
<dbReference type="InterPro" id="IPR003439">
    <property type="entry name" value="ABC_transporter-like_ATP-bd"/>
</dbReference>
<keyword evidence="4 10" id="KW-0067">ATP-binding</keyword>
<dbReference type="OrthoDB" id="9806127at2"/>
<comment type="subcellular location">
    <subcellularLocation>
        <location evidence="1">Cell membrane</location>
        <topology evidence="1">Multi-pass membrane protein</topology>
    </subcellularLocation>
</comment>
<dbReference type="InterPro" id="IPR011527">
    <property type="entry name" value="ABC1_TM_dom"/>
</dbReference>
<dbReference type="EMBL" id="LTAO01000039">
    <property type="protein sequence ID" value="KYG26058.1"/>
    <property type="molecule type" value="Genomic_DNA"/>
</dbReference>
<dbReference type="InterPro" id="IPR017871">
    <property type="entry name" value="ABC_transporter-like_CS"/>
</dbReference>
<dbReference type="CDD" id="cd18584">
    <property type="entry name" value="ABC_6TM_AarD_CydD"/>
    <property type="match status" value="1"/>
</dbReference>
<evidence type="ECO:0000259" key="9">
    <source>
        <dbReference type="PROSITE" id="PS50929"/>
    </source>
</evidence>
<dbReference type="InterPro" id="IPR036640">
    <property type="entry name" value="ABC1_TM_sf"/>
</dbReference>
<dbReference type="GO" id="GO:0005886">
    <property type="term" value="C:plasma membrane"/>
    <property type="evidence" value="ECO:0007669"/>
    <property type="project" value="UniProtKB-SubCell"/>
</dbReference>
<dbReference type="STRING" id="519424.AZF04_13310"/>